<reference evidence="2 3" key="1">
    <citation type="submission" date="2024-01" db="EMBL/GenBank/DDBJ databases">
        <title>The genomes of 5 underutilized Papilionoideae crops provide insights into root nodulation and disease resistanc.</title>
        <authorList>
            <person name="Jiang F."/>
        </authorList>
    </citation>
    <scope>NUCLEOTIDE SEQUENCE [LARGE SCALE GENOMIC DNA]</scope>
    <source>
        <strain evidence="2">DUOXIRENSHENG_FW03</strain>
        <tissue evidence="2">Leaves</tissue>
    </source>
</reference>
<accession>A0AAN9SB27</accession>
<evidence type="ECO:0000313" key="3">
    <source>
        <dbReference type="Proteomes" id="UP001386955"/>
    </source>
</evidence>
<dbReference type="Proteomes" id="UP001386955">
    <property type="component" value="Unassembled WGS sequence"/>
</dbReference>
<dbReference type="EMBL" id="JAYMYS010000005">
    <property type="protein sequence ID" value="KAK7392687.1"/>
    <property type="molecule type" value="Genomic_DNA"/>
</dbReference>
<proteinExistence type="predicted"/>
<feature type="region of interest" description="Disordered" evidence="1">
    <location>
        <begin position="36"/>
        <end position="61"/>
    </location>
</feature>
<comment type="caution">
    <text evidence="2">The sequence shown here is derived from an EMBL/GenBank/DDBJ whole genome shotgun (WGS) entry which is preliminary data.</text>
</comment>
<dbReference type="AlphaFoldDB" id="A0AAN9SB27"/>
<feature type="compositionally biased region" description="Polar residues" evidence="1">
    <location>
        <begin position="40"/>
        <end position="61"/>
    </location>
</feature>
<keyword evidence="3" id="KW-1185">Reference proteome</keyword>
<protein>
    <submittedName>
        <fullName evidence="2">Uncharacterized protein</fullName>
    </submittedName>
</protein>
<organism evidence="2 3">
    <name type="scientific">Psophocarpus tetragonolobus</name>
    <name type="common">Winged bean</name>
    <name type="synonym">Dolichos tetragonolobus</name>
    <dbReference type="NCBI Taxonomy" id="3891"/>
    <lineage>
        <taxon>Eukaryota</taxon>
        <taxon>Viridiplantae</taxon>
        <taxon>Streptophyta</taxon>
        <taxon>Embryophyta</taxon>
        <taxon>Tracheophyta</taxon>
        <taxon>Spermatophyta</taxon>
        <taxon>Magnoliopsida</taxon>
        <taxon>eudicotyledons</taxon>
        <taxon>Gunneridae</taxon>
        <taxon>Pentapetalae</taxon>
        <taxon>rosids</taxon>
        <taxon>fabids</taxon>
        <taxon>Fabales</taxon>
        <taxon>Fabaceae</taxon>
        <taxon>Papilionoideae</taxon>
        <taxon>50 kb inversion clade</taxon>
        <taxon>NPAAA clade</taxon>
        <taxon>indigoferoid/millettioid clade</taxon>
        <taxon>Phaseoleae</taxon>
        <taxon>Psophocarpus</taxon>
    </lineage>
</organism>
<gene>
    <name evidence="2" type="ORF">VNO78_21131</name>
</gene>
<name>A0AAN9SB27_PSOTE</name>
<evidence type="ECO:0000313" key="2">
    <source>
        <dbReference type="EMBL" id="KAK7392687.1"/>
    </source>
</evidence>
<evidence type="ECO:0000256" key="1">
    <source>
        <dbReference type="SAM" id="MobiDB-lite"/>
    </source>
</evidence>
<sequence>METMKKRYICTMNLTWLSVSILWSFDSKVITTSKEHNSSENDLSLRPSSNNQKSQVKPQKAQSEVIFFRKEIGGIPFCPRFNMCPRQIQRATLLAVKTGTSPNKRPQKDKQIIQHEHVSLEKKHRSHTRCDSSSSSAETIMNHVHTLISITTGSFV</sequence>